<keyword evidence="2" id="KW-1185">Reference proteome</keyword>
<sequence>MSDKEYARRKRKAARRERFHLNQPTNRNYSINLAQKRIQTTYRSTGTVESVVVTDQEHRAAALTVNNPWRQLKPAKLTPTARTLNHWRRNAGMCSITTSGPGGRKVITTGPHVEPIVMEWNRRYLSPTYHIYDEQLRTEAILEALQAVKDQKWNAGVVVAEMSGVIQMGYDAMNLVVRTRNAIRKAEYGRAYEEFRSKVKKAKPYPTWRRENWQQLRHIKSIRESKHIPTGWLYYHFGIKPTLDDISDGVAAYGSRLADLAYSGALFTKGYAKQTTKSTENLSRSSYSGTMEYNVLRSVRVIIGVRPKNFVAGKLSELGVTNPPEAVYNAIPFSWLVDYFTSFGDWLSVLDTSLGWTFDEFWQESWRVVASSVFTPVSSSTVKYGYPTEPGRIDHKNINRKVRGDLYGPMGSILPQFKRRGPSLQQVSNLLSVLSTSMRVPIRP</sequence>
<dbReference type="GeneID" id="80398437"/>
<dbReference type="KEGG" id="vg:80398437"/>
<proteinExistence type="predicted"/>
<gene>
    <name evidence="1" type="primary">SRR5466725_11_1</name>
</gene>
<dbReference type="RefSeq" id="YP_010769423.1">
    <property type="nucleotide sequence ID" value="NC_073970.1"/>
</dbReference>
<dbReference type="EMBL" id="BK014095">
    <property type="protein sequence ID" value="DAD52409.1"/>
    <property type="molecule type" value="Genomic_RNA"/>
</dbReference>
<reference evidence="1 2" key="1">
    <citation type="submission" date="2020-09" db="EMBL/GenBank/DDBJ databases">
        <title>Leviviricetes taxonomy.</title>
        <authorList>
            <person name="Stockdale S.R."/>
            <person name="Callanan J."/>
            <person name="Adriaenssens E.M."/>
            <person name="Kuhn J.H."/>
            <person name="Rumnieks J."/>
            <person name="Shkoporov A."/>
            <person name="Draper L.A."/>
            <person name="Ross P."/>
            <person name="Hill C."/>
        </authorList>
    </citation>
    <scope>NUCLEOTIDE SEQUENCE [LARGE SCALE GENOMIC DNA]</scope>
</reference>
<evidence type="ECO:0000313" key="2">
    <source>
        <dbReference type="Proteomes" id="UP000681088"/>
    </source>
</evidence>
<dbReference type="Proteomes" id="UP000681088">
    <property type="component" value="Segment"/>
</dbReference>
<organism evidence="1 2">
    <name type="scientific">ssRNA phage SRR5466725_11</name>
    <dbReference type="NCBI Taxonomy" id="2786409"/>
    <lineage>
        <taxon>Viruses</taxon>
        <taxon>Riboviria</taxon>
        <taxon>Orthornavirae</taxon>
        <taxon>Lenarviricota</taxon>
        <taxon>Leviviricetes</taxon>
        <taxon>Norzivirales</taxon>
        <taxon>Fiersviridae</taxon>
        <taxon>Jupbevirus</taxon>
        <taxon>Jupbevirus asiocola</taxon>
    </lineage>
</organism>
<accession>A0A8S5L410</accession>
<name>A0A8S5L410_9VIRU</name>
<evidence type="ECO:0000313" key="1">
    <source>
        <dbReference type="EMBL" id="DAD52409.1"/>
    </source>
</evidence>
<protein>
    <submittedName>
        <fullName evidence="1">Maturation protein</fullName>
    </submittedName>
</protein>